<evidence type="ECO:0000313" key="13">
    <source>
        <dbReference type="EMBL" id="AWG43199.1"/>
    </source>
</evidence>
<dbReference type="SMART" id="SM00382">
    <property type="entry name" value="AAA"/>
    <property type="match status" value="1"/>
</dbReference>
<sequence length="281" mass="31764">MGIFEKIKNLFKNKEQLAIFENLEDILLEADIKNDIVIEIIENIKKFKVKGEEDTLFRLKELLKNYINQQTLNLENQKLNILLIIGVNGVGKTSSIIKLANKLKNQGQNVLIAAADTFRAAAIEQIKIQSEKIGIKVISQKQGSDASAVIFDSITSAKVKGYDTLIIDTAGRLQNKENLIKELQKMDNVIKKQIVDINVNYKKILVIDSISGKNINNQTEIFNQAIEIDGIIATKFDSSSRAGGIINISKLFKKPIYFFTFGEKVEHIKEFNIDDYFNKLL</sequence>
<dbReference type="InterPro" id="IPR000897">
    <property type="entry name" value="SRP54_GTPase_dom"/>
</dbReference>
<dbReference type="GO" id="GO:0005886">
    <property type="term" value="C:plasma membrane"/>
    <property type="evidence" value="ECO:0007669"/>
    <property type="project" value="UniProtKB-SubCell"/>
</dbReference>
<dbReference type="AlphaFoldDB" id="A0A2S1LY24"/>
<keyword evidence="4" id="KW-0963">Cytoplasm</keyword>
<dbReference type="Pfam" id="PF02881">
    <property type="entry name" value="SRP54_N"/>
    <property type="match status" value="1"/>
</dbReference>
<dbReference type="PANTHER" id="PTHR43134:SF1">
    <property type="entry name" value="SIGNAL RECOGNITION PARTICLE RECEPTOR SUBUNIT ALPHA"/>
    <property type="match status" value="1"/>
</dbReference>
<comment type="subcellular location">
    <subcellularLocation>
        <location evidence="1">Cell membrane</location>
        <topology evidence="1">Peripheral membrane protein</topology>
        <orientation evidence="1">Cytoplasmic side</orientation>
    </subcellularLocation>
</comment>
<evidence type="ECO:0000256" key="1">
    <source>
        <dbReference type="ARBA" id="ARBA00004413"/>
    </source>
</evidence>
<evidence type="ECO:0000313" key="14">
    <source>
        <dbReference type="Proteomes" id="UP000244655"/>
    </source>
</evidence>
<comment type="catalytic activity">
    <reaction evidence="10">
        <text>GTP + H2O = GDP + phosphate + H(+)</text>
        <dbReference type="Rhea" id="RHEA:19669"/>
        <dbReference type="ChEBI" id="CHEBI:15377"/>
        <dbReference type="ChEBI" id="CHEBI:15378"/>
        <dbReference type="ChEBI" id="CHEBI:37565"/>
        <dbReference type="ChEBI" id="CHEBI:43474"/>
        <dbReference type="ChEBI" id="CHEBI:58189"/>
        <dbReference type="EC" id="3.6.5.4"/>
    </reaction>
</comment>
<feature type="domain" description="SRP54-type proteins GTP-binding" evidence="12">
    <location>
        <begin position="79"/>
        <end position="281"/>
    </location>
</feature>
<dbReference type="InterPro" id="IPR036225">
    <property type="entry name" value="SRP/SRP_N"/>
</dbReference>
<keyword evidence="14" id="KW-1185">Reference proteome</keyword>
<dbReference type="GO" id="GO:0005047">
    <property type="term" value="F:signal recognition particle binding"/>
    <property type="evidence" value="ECO:0007669"/>
    <property type="project" value="TreeGrafter"/>
</dbReference>
<dbReference type="RefSeq" id="WP_108729598.1">
    <property type="nucleotide sequence ID" value="NZ_CP025785.1"/>
</dbReference>
<dbReference type="GO" id="GO:0005737">
    <property type="term" value="C:cytoplasm"/>
    <property type="evidence" value="ECO:0007669"/>
    <property type="project" value="UniProtKB-ARBA"/>
</dbReference>
<evidence type="ECO:0000259" key="11">
    <source>
        <dbReference type="SMART" id="SM00382"/>
    </source>
</evidence>
<keyword evidence="6" id="KW-0378">Hydrolase</keyword>
<dbReference type="InterPro" id="IPR004390">
    <property type="entry name" value="SR_rcpt_FtsY"/>
</dbReference>
<dbReference type="OrthoDB" id="9804720at2"/>
<dbReference type="Gene3D" id="3.40.50.300">
    <property type="entry name" value="P-loop containing nucleotide triphosphate hydrolases"/>
    <property type="match status" value="1"/>
</dbReference>
<dbReference type="SUPFAM" id="SSF52540">
    <property type="entry name" value="P-loop containing nucleoside triphosphate hydrolases"/>
    <property type="match status" value="1"/>
</dbReference>
<evidence type="ECO:0000259" key="12">
    <source>
        <dbReference type="SMART" id="SM00962"/>
    </source>
</evidence>
<protein>
    <submittedName>
        <fullName evidence="13">Signal recognition particle-docking protein FtsY</fullName>
    </submittedName>
</protein>
<dbReference type="InterPro" id="IPR003593">
    <property type="entry name" value="AAA+_ATPase"/>
</dbReference>
<keyword evidence="3" id="KW-1003">Cell membrane</keyword>
<dbReference type="PANTHER" id="PTHR43134">
    <property type="entry name" value="SIGNAL RECOGNITION PARTICLE RECEPTOR SUBUNIT ALPHA"/>
    <property type="match status" value="1"/>
</dbReference>
<evidence type="ECO:0000256" key="10">
    <source>
        <dbReference type="ARBA" id="ARBA00048027"/>
    </source>
</evidence>
<organism evidence="13 14">
    <name type="scientific">Candidatus Borreliella tachyglossi</name>
    <dbReference type="NCBI Taxonomy" id="1964448"/>
    <lineage>
        <taxon>Bacteria</taxon>
        <taxon>Pseudomonadati</taxon>
        <taxon>Spirochaetota</taxon>
        <taxon>Spirochaetia</taxon>
        <taxon>Spirochaetales</taxon>
        <taxon>Borreliaceae</taxon>
        <taxon>Borreliella</taxon>
    </lineage>
</organism>
<dbReference type="InterPro" id="IPR027417">
    <property type="entry name" value="P-loop_NTPase"/>
</dbReference>
<dbReference type="InterPro" id="IPR013822">
    <property type="entry name" value="Signal_recog_particl_SRP54_hlx"/>
</dbReference>
<proteinExistence type="inferred from homology"/>
<dbReference type="EMBL" id="CP025785">
    <property type="protein sequence ID" value="AWG43199.1"/>
    <property type="molecule type" value="Genomic_DNA"/>
</dbReference>
<evidence type="ECO:0000256" key="7">
    <source>
        <dbReference type="ARBA" id="ARBA00023134"/>
    </source>
</evidence>
<dbReference type="GO" id="GO:0003924">
    <property type="term" value="F:GTPase activity"/>
    <property type="evidence" value="ECO:0007669"/>
    <property type="project" value="TreeGrafter"/>
</dbReference>
<dbReference type="InterPro" id="IPR042101">
    <property type="entry name" value="SRP54_N_sf"/>
</dbReference>
<dbReference type="SUPFAM" id="SSF47364">
    <property type="entry name" value="Domain of the SRP/SRP receptor G-proteins"/>
    <property type="match status" value="1"/>
</dbReference>
<dbReference type="GO" id="GO:0006614">
    <property type="term" value="P:SRP-dependent cotranslational protein targeting to membrane"/>
    <property type="evidence" value="ECO:0007669"/>
    <property type="project" value="InterPro"/>
</dbReference>
<dbReference type="SMART" id="SM00962">
    <property type="entry name" value="SRP54"/>
    <property type="match status" value="1"/>
</dbReference>
<keyword evidence="9" id="KW-0675">Receptor</keyword>
<keyword evidence="8" id="KW-0472">Membrane</keyword>
<name>A0A2S1LY24_9SPIR</name>
<evidence type="ECO:0000256" key="5">
    <source>
        <dbReference type="ARBA" id="ARBA00022741"/>
    </source>
</evidence>
<accession>A0A2S1LY24</accession>
<dbReference type="Gene3D" id="1.20.120.140">
    <property type="entry name" value="Signal recognition particle SRP54, nucleotide-binding domain"/>
    <property type="match status" value="1"/>
</dbReference>
<gene>
    <name evidence="13" type="ORF">CR532_00385</name>
</gene>
<reference evidence="13 14" key="1">
    <citation type="submission" date="2018-01" db="EMBL/GenBank/DDBJ databases">
        <title>Genome sequence of Borrelia tachyglossi.</title>
        <authorList>
            <person name="Gofton A.W."/>
        </authorList>
    </citation>
    <scope>NUCLEOTIDE SEQUENCE [LARGE SCALE GENOMIC DNA]</scope>
    <source>
        <strain evidence="13 14">Bc-F10-1268</strain>
    </source>
</reference>
<keyword evidence="5" id="KW-0547">Nucleotide-binding</keyword>
<dbReference type="Proteomes" id="UP000244655">
    <property type="component" value="Chromosome"/>
</dbReference>
<evidence type="ECO:0000256" key="2">
    <source>
        <dbReference type="ARBA" id="ARBA00008531"/>
    </source>
</evidence>
<evidence type="ECO:0000256" key="3">
    <source>
        <dbReference type="ARBA" id="ARBA00022475"/>
    </source>
</evidence>
<keyword evidence="7" id="KW-0342">GTP-binding</keyword>
<dbReference type="Pfam" id="PF00448">
    <property type="entry name" value="SRP54"/>
    <property type="match status" value="1"/>
</dbReference>
<evidence type="ECO:0000256" key="9">
    <source>
        <dbReference type="ARBA" id="ARBA00023170"/>
    </source>
</evidence>
<evidence type="ECO:0000256" key="4">
    <source>
        <dbReference type="ARBA" id="ARBA00022490"/>
    </source>
</evidence>
<feature type="domain" description="AAA+ ATPase" evidence="11">
    <location>
        <begin position="78"/>
        <end position="252"/>
    </location>
</feature>
<comment type="similarity">
    <text evidence="2">Belongs to the GTP-binding SRP family.</text>
</comment>
<dbReference type="NCBIfam" id="TIGR00064">
    <property type="entry name" value="ftsY"/>
    <property type="match status" value="1"/>
</dbReference>
<evidence type="ECO:0000256" key="6">
    <source>
        <dbReference type="ARBA" id="ARBA00022801"/>
    </source>
</evidence>
<dbReference type="GO" id="GO:0005525">
    <property type="term" value="F:GTP binding"/>
    <property type="evidence" value="ECO:0007669"/>
    <property type="project" value="UniProtKB-KW"/>
</dbReference>
<evidence type="ECO:0000256" key="8">
    <source>
        <dbReference type="ARBA" id="ARBA00023136"/>
    </source>
</evidence>